<dbReference type="Gene3D" id="3.40.50.300">
    <property type="entry name" value="P-loop containing nucleotide triphosphate hydrolases"/>
    <property type="match status" value="1"/>
</dbReference>
<evidence type="ECO:0000256" key="2">
    <source>
        <dbReference type="SAM" id="Phobius"/>
    </source>
</evidence>
<dbReference type="InterPro" id="IPR027417">
    <property type="entry name" value="P-loop_NTPase"/>
</dbReference>
<keyword evidence="3" id="KW-0131">Cell cycle</keyword>
<organism evidence="3 4">
    <name type="scientific">Streptomyces aureus</name>
    <dbReference type="NCBI Taxonomy" id="193461"/>
    <lineage>
        <taxon>Bacteria</taxon>
        <taxon>Bacillati</taxon>
        <taxon>Actinomycetota</taxon>
        <taxon>Actinomycetes</taxon>
        <taxon>Kitasatosporales</taxon>
        <taxon>Streptomycetaceae</taxon>
        <taxon>Streptomyces</taxon>
    </lineage>
</organism>
<dbReference type="Proteomes" id="UP001571476">
    <property type="component" value="Unassembled WGS sequence"/>
</dbReference>
<keyword evidence="2" id="KW-0812">Transmembrane</keyword>
<evidence type="ECO:0000256" key="1">
    <source>
        <dbReference type="SAM" id="MobiDB-lite"/>
    </source>
</evidence>
<gene>
    <name evidence="3" type="ORF">ACEG43_17760</name>
</gene>
<keyword evidence="3" id="KW-0132">Cell division</keyword>
<proteinExistence type="predicted"/>
<feature type="region of interest" description="Disordered" evidence="1">
    <location>
        <begin position="1"/>
        <end position="93"/>
    </location>
</feature>
<accession>A0ABV4SM43</accession>
<reference evidence="3 4" key="1">
    <citation type="submission" date="2024-08" db="EMBL/GenBank/DDBJ databases">
        <title>Genome sequence of Streptomyces aureus CACIA-1.46HGO.</title>
        <authorList>
            <person name="Evangelista-Martinez Z."/>
        </authorList>
    </citation>
    <scope>NUCLEOTIDE SEQUENCE [LARGE SCALE GENOMIC DNA]</scope>
    <source>
        <strain evidence="3 4">CACIA-1.46HGO</strain>
    </source>
</reference>
<name>A0ABV4SM43_9ACTN</name>
<protein>
    <submittedName>
        <fullName evidence="3">Cell division protein FtsK</fullName>
    </submittedName>
</protein>
<evidence type="ECO:0000313" key="3">
    <source>
        <dbReference type="EMBL" id="MFA3837988.1"/>
    </source>
</evidence>
<keyword evidence="2" id="KW-0472">Membrane</keyword>
<dbReference type="GO" id="GO:0051301">
    <property type="term" value="P:cell division"/>
    <property type="evidence" value="ECO:0007669"/>
    <property type="project" value="UniProtKB-KW"/>
</dbReference>
<feature type="compositionally biased region" description="Basic and acidic residues" evidence="1">
    <location>
        <begin position="1"/>
        <end position="33"/>
    </location>
</feature>
<dbReference type="SUPFAM" id="SSF52540">
    <property type="entry name" value="P-loop containing nucleoside triphosphate hydrolases"/>
    <property type="match status" value="1"/>
</dbReference>
<keyword evidence="2" id="KW-1133">Transmembrane helix</keyword>
<sequence>MNHPDENHEFFEHLEAEMNADRTGEVVDLDKARNARAGSADRTGVESADPTADESAARSTVRLADEDDEESGDSKAPRPADPSTLPGPGITTFKRKPILPSWLKSKPGFVSTTQRATGNALYATLFHGIRTPWYVMRLSMDAPKGAARLVKQTNRWVWDAEAAPLRAYEVAHENTGEYLKLSRQRDRRVRLRMLVMAVAGLIGAPLALAAYVLAPGWLTLFASAAVLAAGFKGGKADEPVIGRAVLKTELEKLTTSIVLRALDNIGNPKLTAAIKKGADMNGMRFTSEITRDGPGYRADLDLPWGVTPEDIMESRKSLASGLRRKVGCVWPSSDPDEHEGRLVLWVGDKPMNETTKPAWPLLKSGSVDLFKPVVFGNDQRMGDVSVTLMFASVIVGSIPRMGKTFLMRLFLLIAALDPRSEVHAFDFKGTGDFGALEPVCHRYRAGDEDEDIEYVLHALRELRAELRRRAKVIKSLPRTRCPESKVTPELANDKTLGLHPIVAGFDECQVPFEHEKYGAEIEEICTDLGKRGPALGMTMLFGTQRPDAKSLPTGISANAVLRFCLKVMAQPANDMVLGTSMYKAGYRATMFSRTDRGICWMAGEGDDPRIVASAFVDAVGAEQVVARARQMREEYGNVTGHAIGQQPETGEASFDLLADVLKVVAVDEEKVWNEKVATRLAALRPDIYSGWKAETVAKNLRPHGIGVQDVWGTSDKGKGTTRRGIARTDITKAITERDGKPGGS</sequence>
<evidence type="ECO:0000313" key="4">
    <source>
        <dbReference type="Proteomes" id="UP001571476"/>
    </source>
</evidence>
<feature type="transmembrane region" description="Helical" evidence="2">
    <location>
        <begin position="193"/>
        <end position="214"/>
    </location>
</feature>
<dbReference type="RefSeq" id="WP_372563313.1">
    <property type="nucleotide sequence ID" value="NZ_JBGOSP010000008.1"/>
</dbReference>
<keyword evidence="4" id="KW-1185">Reference proteome</keyword>
<dbReference type="EMBL" id="JBGOSP010000008">
    <property type="protein sequence ID" value="MFA3837988.1"/>
    <property type="molecule type" value="Genomic_DNA"/>
</dbReference>
<comment type="caution">
    <text evidence="3">The sequence shown here is derived from an EMBL/GenBank/DDBJ whole genome shotgun (WGS) entry which is preliminary data.</text>
</comment>